<dbReference type="GO" id="GO:0009252">
    <property type="term" value="P:peptidoglycan biosynthetic process"/>
    <property type="evidence" value="ECO:0007669"/>
    <property type="project" value="UniProtKB-UniRule"/>
</dbReference>
<evidence type="ECO:0000259" key="27">
    <source>
        <dbReference type="PROSITE" id="PS50975"/>
    </source>
</evidence>
<feature type="binding site" evidence="25">
    <location>
        <position position="312"/>
    </location>
    <ligand>
        <name>Mg(2+)</name>
        <dbReference type="ChEBI" id="CHEBI:18420"/>
        <label>1</label>
    </ligand>
</feature>
<feature type="domain" description="ATP-grasp" evidence="27">
    <location>
        <begin position="141"/>
        <end position="345"/>
    </location>
</feature>
<feature type="active site" evidence="23">
    <location>
        <position position="323"/>
    </location>
</feature>
<sequence>MKESILVLFGGQSSEHEVSLKSATTIINHMDTDKFEIYPVGITKEGKWLLYTGNNLDFTANRWQEVGIPAVLSPDATTKSLVVLKEEEPPVYIRIDKVFPVLHGRNGEDGTVQGLCKLAEIPFVGCGVLASAVSMDKAFTKIVVKEKGVPQADFVLVYEREMKNADQVVAKVEGAFGYPYFIKPANAGSSVGISKAHNKEELIAGILEALKHDTKVLIEETIIGREVETAVLGNGDVQVSGVGEILAAAEFYDFDAKYNNAESKTVVDANLDPVIKEQIRAYARDVFEAVEGKGISRIDFFVKEDGSIIFNEINTLPGFTSISMYPMLFNAAGIETRELVTKLLDFASL</sequence>
<dbReference type="GO" id="GO:0008360">
    <property type="term" value="P:regulation of cell shape"/>
    <property type="evidence" value="ECO:0007669"/>
    <property type="project" value="UniProtKB-KW"/>
</dbReference>
<comment type="function">
    <text evidence="2 22">Cell wall formation.</text>
</comment>
<evidence type="ECO:0000313" key="28">
    <source>
        <dbReference type="EMBL" id="MDA3733234.1"/>
    </source>
</evidence>
<dbReference type="PROSITE" id="PS00844">
    <property type="entry name" value="DALA_DALA_LIGASE_2"/>
    <property type="match status" value="1"/>
</dbReference>
<dbReference type="PROSITE" id="PS50975">
    <property type="entry name" value="ATP_GRASP"/>
    <property type="match status" value="1"/>
</dbReference>
<dbReference type="PIRSF" id="PIRSF039102">
    <property type="entry name" value="Ddl/VanB"/>
    <property type="match status" value="1"/>
</dbReference>
<feature type="active site" evidence="23">
    <location>
        <position position="189"/>
    </location>
</feature>
<dbReference type="Gene3D" id="3.30.1490.20">
    <property type="entry name" value="ATP-grasp fold, A domain"/>
    <property type="match status" value="1"/>
</dbReference>
<dbReference type="GO" id="GO:0071555">
    <property type="term" value="P:cell wall organization"/>
    <property type="evidence" value="ECO:0007669"/>
    <property type="project" value="UniProtKB-KW"/>
</dbReference>
<evidence type="ECO:0000256" key="2">
    <source>
        <dbReference type="ARBA" id="ARBA00003921"/>
    </source>
</evidence>
<comment type="cofactor">
    <cofactor evidence="1">
        <name>Mn(2+)</name>
        <dbReference type="ChEBI" id="CHEBI:29035"/>
    </cofactor>
</comment>
<name>A0AA42J235_9FIRM</name>
<dbReference type="Pfam" id="PF07478">
    <property type="entry name" value="Dala_Dala_lig_C"/>
    <property type="match status" value="1"/>
</dbReference>
<keyword evidence="8 22" id="KW-0436">Ligase</keyword>
<keyword evidence="13 22" id="KW-0133">Cell shape</keyword>
<dbReference type="EMBL" id="JAQIFT010000061">
    <property type="protein sequence ID" value="MDA3733234.1"/>
    <property type="molecule type" value="Genomic_DNA"/>
</dbReference>
<evidence type="ECO:0000256" key="20">
    <source>
        <dbReference type="ARBA" id="ARBA00076288"/>
    </source>
</evidence>
<dbReference type="GO" id="GO:0005524">
    <property type="term" value="F:ATP binding"/>
    <property type="evidence" value="ECO:0007669"/>
    <property type="project" value="UniProtKB-UniRule"/>
</dbReference>
<reference evidence="28" key="1">
    <citation type="journal article" date="2023" name="Int. J. Syst. Evol. Microbiol.">
        <title>&lt;i&gt;Holtiella tumoricola&lt;/i&gt; gen. nov. sp. nov., isolated from a human clinical sample.</title>
        <authorList>
            <person name="Allen-Vercoe E."/>
            <person name="Daigneault M.C."/>
            <person name="Vancuren S.J."/>
            <person name="Cochrane K."/>
            <person name="O'Neal L.L."/>
            <person name="Sankaranarayanan K."/>
            <person name="Lawson P.A."/>
        </authorList>
    </citation>
    <scope>NUCLEOTIDE SEQUENCE</scope>
    <source>
        <strain evidence="28">CC70A</strain>
    </source>
</reference>
<dbReference type="RefSeq" id="WP_271013117.1">
    <property type="nucleotide sequence ID" value="NZ_JAQIFT010000061.1"/>
</dbReference>
<feature type="binding site" evidence="24">
    <location>
        <begin position="181"/>
        <end position="183"/>
    </location>
    <ligand>
        <name>ATP</name>
        <dbReference type="ChEBI" id="CHEBI:30616"/>
    </ligand>
</feature>
<dbReference type="FunFam" id="3.30.1490.20:FF:000007">
    <property type="entry name" value="D-alanine--D-alanine ligase"/>
    <property type="match status" value="1"/>
</dbReference>
<dbReference type="SUPFAM" id="SSF56059">
    <property type="entry name" value="Glutathione synthetase ATP-binding domain-like"/>
    <property type="match status" value="1"/>
</dbReference>
<evidence type="ECO:0000256" key="21">
    <source>
        <dbReference type="ARBA" id="ARBA00077154"/>
    </source>
</evidence>
<dbReference type="InterPro" id="IPR013815">
    <property type="entry name" value="ATP_grasp_subdomain_1"/>
</dbReference>
<dbReference type="Gene3D" id="3.40.50.20">
    <property type="match status" value="1"/>
</dbReference>
<accession>A0AA42J235</accession>
<evidence type="ECO:0000256" key="16">
    <source>
        <dbReference type="ARBA" id="ARBA00023316"/>
    </source>
</evidence>
<evidence type="ECO:0000256" key="12">
    <source>
        <dbReference type="ARBA" id="ARBA00022842"/>
    </source>
</evidence>
<evidence type="ECO:0000256" key="5">
    <source>
        <dbReference type="ARBA" id="ARBA00010871"/>
    </source>
</evidence>
<evidence type="ECO:0000256" key="19">
    <source>
        <dbReference type="ARBA" id="ARBA00068427"/>
    </source>
</evidence>
<dbReference type="NCBIfam" id="TIGR01205">
    <property type="entry name" value="D_ala_D_alaTIGR"/>
    <property type="match status" value="1"/>
</dbReference>
<comment type="pathway">
    <text evidence="4 22">Cell wall biogenesis; peptidoglycan biosynthesis.</text>
</comment>
<evidence type="ECO:0000256" key="8">
    <source>
        <dbReference type="ARBA" id="ARBA00022598"/>
    </source>
</evidence>
<dbReference type="FunFam" id="3.30.470.20:FF:000008">
    <property type="entry name" value="D-alanine--D-alanine ligase"/>
    <property type="match status" value="1"/>
</dbReference>
<dbReference type="GO" id="GO:0046872">
    <property type="term" value="F:metal ion binding"/>
    <property type="evidence" value="ECO:0007669"/>
    <property type="project" value="UniProtKB-KW"/>
</dbReference>
<gene>
    <name evidence="22" type="primary">ddl</name>
    <name evidence="28" type="ORF">PBV87_17285</name>
</gene>
<evidence type="ECO:0000256" key="18">
    <source>
        <dbReference type="ARBA" id="ARBA00060592"/>
    </source>
</evidence>
<dbReference type="NCBIfam" id="NF002378">
    <property type="entry name" value="PRK01372.1"/>
    <property type="match status" value="1"/>
</dbReference>
<protein>
    <recommendedName>
        <fullName evidence="19 22">D-alanine--D-alanine ligase</fullName>
        <ecNumber evidence="6 22">6.3.2.4</ecNumber>
    </recommendedName>
    <alternativeName>
        <fullName evidence="21 22">D-Ala-D-Ala ligase</fullName>
    </alternativeName>
    <alternativeName>
        <fullName evidence="20 22">D-alanylalanine synthetase</fullName>
    </alternativeName>
</protein>
<evidence type="ECO:0000256" key="24">
    <source>
        <dbReference type="PIRSR" id="PIRSR039102-2"/>
    </source>
</evidence>
<evidence type="ECO:0000256" key="22">
    <source>
        <dbReference type="HAMAP-Rule" id="MF_00047"/>
    </source>
</evidence>
<evidence type="ECO:0000256" key="13">
    <source>
        <dbReference type="ARBA" id="ARBA00022960"/>
    </source>
</evidence>
<comment type="similarity">
    <text evidence="5 22">Belongs to the D-alanine--D-alanine ligase family.</text>
</comment>
<evidence type="ECO:0000256" key="23">
    <source>
        <dbReference type="PIRSR" id="PIRSR039102-1"/>
    </source>
</evidence>
<feature type="binding site" evidence="24">
    <location>
        <begin position="189"/>
        <end position="190"/>
    </location>
    <ligand>
        <name>ATP</name>
        <dbReference type="ChEBI" id="CHEBI:30616"/>
    </ligand>
</feature>
<dbReference type="PROSITE" id="PS00843">
    <property type="entry name" value="DALA_DALA_LIGASE_1"/>
    <property type="match status" value="1"/>
</dbReference>
<dbReference type="Proteomes" id="UP001169242">
    <property type="component" value="Unassembled WGS sequence"/>
</dbReference>
<dbReference type="InterPro" id="IPR005905">
    <property type="entry name" value="D_ala_D_ala"/>
</dbReference>
<comment type="caution">
    <text evidence="28">The sequence shown here is derived from an EMBL/GenBank/DDBJ whole genome shotgun (WGS) entry which is preliminary data.</text>
</comment>
<evidence type="ECO:0000256" key="15">
    <source>
        <dbReference type="ARBA" id="ARBA00023211"/>
    </source>
</evidence>
<dbReference type="SUPFAM" id="SSF52440">
    <property type="entry name" value="PreATP-grasp domain"/>
    <property type="match status" value="1"/>
</dbReference>
<feature type="binding site" evidence="24">
    <location>
        <begin position="311"/>
        <end position="312"/>
    </location>
    <ligand>
        <name>ATP</name>
        <dbReference type="ChEBI" id="CHEBI:30616"/>
    </ligand>
</feature>
<dbReference type="PANTHER" id="PTHR23132:SF25">
    <property type="entry name" value="D-ALANINE--D-ALANINE LIGASE A"/>
    <property type="match status" value="1"/>
</dbReference>
<feature type="binding site" evidence="25">
    <location>
        <position position="312"/>
    </location>
    <ligand>
        <name>Mg(2+)</name>
        <dbReference type="ChEBI" id="CHEBI:18420"/>
        <label>2</label>
    </ligand>
</feature>
<evidence type="ECO:0000256" key="25">
    <source>
        <dbReference type="PIRSR" id="PIRSR039102-3"/>
    </source>
</evidence>
<evidence type="ECO:0000256" key="17">
    <source>
        <dbReference type="ARBA" id="ARBA00047614"/>
    </source>
</evidence>
<keyword evidence="29" id="KW-1185">Reference proteome</keyword>
<comment type="pathway">
    <text evidence="18">Glycan biosynthesis.</text>
</comment>
<keyword evidence="7 22" id="KW-0963">Cytoplasm</keyword>
<dbReference type="InterPro" id="IPR011761">
    <property type="entry name" value="ATP-grasp"/>
</dbReference>
<dbReference type="InterPro" id="IPR000291">
    <property type="entry name" value="D-Ala_lig_Van_CS"/>
</dbReference>
<keyword evidence="12 25" id="KW-0460">Magnesium</keyword>
<dbReference type="InterPro" id="IPR011095">
    <property type="entry name" value="Dala_Dala_lig_C"/>
</dbReference>
<dbReference type="EC" id="6.3.2.4" evidence="6 22"/>
<keyword evidence="16 22" id="KW-0961">Cell wall biogenesis/degradation</keyword>
<evidence type="ECO:0000256" key="14">
    <source>
        <dbReference type="ARBA" id="ARBA00022984"/>
    </source>
</evidence>
<evidence type="ECO:0000256" key="4">
    <source>
        <dbReference type="ARBA" id="ARBA00004752"/>
    </source>
</evidence>
<dbReference type="GO" id="GO:0008716">
    <property type="term" value="F:D-alanine-D-alanine ligase activity"/>
    <property type="evidence" value="ECO:0007669"/>
    <property type="project" value="UniProtKB-UniRule"/>
</dbReference>
<dbReference type="GO" id="GO:0005829">
    <property type="term" value="C:cytosol"/>
    <property type="evidence" value="ECO:0007669"/>
    <property type="project" value="TreeGrafter"/>
</dbReference>
<feature type="binding site" evidence="24">
    <location>
        <position position="137"/>
    </location>
    <ligand>
        <name>ATP</name>
        <dbReference type="ChEBI" id="CHEBI:30616"/>
    </ligand>
</feature>
<dbReference type="HAMAP" id="MF_00047">
    <property type="entry name" value="Dala_Dala_lig"/>
    <property type="match status" value="1"/>
</dbReference>
<evidence type="ECO:0000256" key="26">
    <source>
        <dbReference type="PROSITE-ProRule" id="PRU00409"/>
    </source>
</evidence>
<comment type="subcellular location">
    <subcellularLocation>
        <location evidence="3 22">Cytoplasm</location>
    </subcellularLocation>
</comment>
<organism evidence="28 29">
    <name type="scientific">Holtiella tumoricola</name>
    <dbReference type="NCBI Taxonomy" id="3018743"/>
    <lineage>
        <taxon>Bacteria</taxon>
        <taxon>Bacillati</taxon>
        <taxon>Bacillota</taxon>
        <taxon>Clostridia</taxon>
        <taxon>Lachnospirales</taxon>
        <taxon>Cellulosilyticaceae</taxon>
        <taxon>Holtiella</taxon>
    </lineage>
</organism>
<dbReference type="InterPro" id="IPR016185">
    <property type="entry name" value="PreATP-grasp_dom_sf"/>
</dbReference>
<keyword evidence="14 22" id="KW-0573">Peptidoglycan synthesis</keyword>
<feature type="binding site" evidence="25">
    <location>
        <position position="299"/>
    </location>
    <ligand>
        <name>Mg(2+)</name>
        <dbReference type="ChEBI" id="CHEBI:18420"/>
        <label>1</label>
    </ligand>
</feature>
<keyword evidence="15 25" id="KW-0464">Manganese</keyword>
<feature type="binding site" evidence="24">
    <location>
        <begin position="219"/>
        <end position="226"/>
    </location>
    <ligand>
        <name>ATP</name>
        <dbReference type="ChEBI" id="CHEBI:30616"/>
    </ligand>
</feature>
<dbReference type="Pfam" id="PF01820">
    <property type="entry name" value="Dala_Dala_lig_N"/>
    <property type="match status" value="1"/>
</dbReference>
<evidence type="ECO:0000256" key="11">
    <source>
        <dbReference type="ARBA" id="ARBA00022840"/>
    </source>
</evidence>
<keyword evidence="9 25" id="KW-0479">Metal-binding</keyword>
<evidence type="ECO:0000256" key="7">
    <source>
        <dbReference type="ARBA" id="ARBA00022490"/>
    </source>
</evidence>
<evidence type="ECO:0000256" key="6">
    <source>
        <dbReference type="ARBA" id="ARBA00012216"/>
    </source>
</evidence>
<dbReference type="PANTHER" id="PTHR23132">
    <property type="entry name" value="D-ALANINE--D-ALANINE LIGASE"/>
    <property type="match status" value="1"/>
</dbReference>
<feature type="binding site" evidence="25">
    <location>
        <position position="314"/>
    </location>
    <ligand>
        <name>Mg(2+)</name>
        <dbReference type="ChEBI" id="CHEBI:18420"/>
        <label>2</label>
    </ligand>
</feature>
<comment type="catalytic activity">
    <reaction evidence="17 22">
        <text>2 D-alanine + ATP = D-alanyl-D-alanine + ADP + phosphate + H(+)</text>
        <dbReference type="Rhea" id="RHEA:11224"/>
        <dbReference type="ChEBI" id="CHEBI:15378"/>
        <dbReference type="ChEBI" id="CHEBI:30616"/>
        <dbReference type="ChEBI" id="CHEBI:43474"/>
        <dbReference type="ChEBI" id="CHEBI:57416"/>
        <dbReference type="ChEBI" id="CHEBI:57822"/>
        <dbReference type="ChEBI" id="CHEBI:456216"/>
        <dbReference type="EC" id="6.3.2.4"/>
    </reaction>
</comment>
<dbReference type="NCBIfam" id="NF002528">
    <property type="entry name" value="PRK01966.1-4"/>
    <property type="match status" value="1"/>
</dbReference>
<comment type="cofactor">
    <cofactor evidence="25">
        <name>Mg(2+)</name>
        <dbReference type="ChEBI" id="CHEBI:18420"/>
    </cofactor>
    <cofactor evidence="25">
        <name>Mn(2+)</name>
        <dbReference type="ChEBI" id="CHEBI:29035"/>
    </cofactor>
    <text evidence="25">Binds 2 magnesium or manganese ions per subunit.</text>
</comment>
<dbReference type="AlphaFoldDB" id="A0AA42J235"/>
<evidence type="ECO:0000256" key="3">
    <source>
        <dbReference type="ARBA" id="ARBA00004496"/>
    </source>
</evidence>
<dbReference type="InterPro" id="IPR011127">
    <property type="entry name" value="Dala_Dala_lig_N"/>
</dbReference>
<evidence type="ECO:0000256" key="1">
    <source>
        <dbReference type="ARBA" id="ARBA00001936"/>
    </source>
</evidence>
<keyword evidence="10 24" id="KW-0547">Nucleotide-binding</keyword>
<proteinExistence type="inferred from homology"/>
<feature type="active site" evidence="23">
    <location>
        <position position="15"/>
    </location>
</feature>
<evidence type="ECO:0000256" key="9">
    <source>
        <dbReference type="ARBA" id="ARBA00022723"/>
    </source>
</evidence>
<evidence type="ECO:0000313" key="29">
    <source>
        <dbReference type="Proteomes" id="UP001169242"/>
    </source>
</evidence>
<dbReference type="Gene3D" id="3.30.470.20">
    <property type="entry name" value="ATP-grasp fold, B domain"/>
    <property type="match status" value="1"/>
</dbReference>
<keyword evidence="11 26" id="KW-0067">ATP-binding</keyword>
<evidence type="ECO:0000256" key="10">
    <source>
        <dbReference type="ARBA" id="ARBA00022741"/>
    </source>
</evidence>